<dbReference type="EMBL" id="NWMT01000088">
    <property type="protein sequence ID" value="PCC99948.1"/>
    <property type="molecule type" value="Genomic_DNA"/>
</dbReference>
<name>A0AA91Z6I7_9GAMM</name>
<reference evidence="1 3" key="1">
    <citation type="submission" date="2017-09" db="EMBL/GenBank/DDBJ databases">
        <title>Bacterial and phytoplankton interrelationship in Kongsfjorden, an Arctic fjord.</title>
        <authorList>
            <person name="Sinha R."/>
            <person name="Krishnan K."/>
        </authorList>
    </citation>
    <scope>NUCLEOTIDE SEQUENCE [LARGE SCALE GENOMIC DNA]</scope>
    <source>
        <strain evidence="1 3">58</strain>
    </source>
</reference>
<accession>A0AA91Z6I7</accession>
<evidence type="ECO:0000313" key="1">
    <source>
        <dbReference type="EMBL" id="PCC99948.1"/>
    </source>
</evidence>
<dbReference type="RefSeq" id="WP_096346277.1">
    <property type="nucleotide sequence ID" value="NZ_CP033116.1"/>
</dbReference>
<evidence type="ECO:0000313" key="4">
    <source>
        <dbReference type="Proteomes" id="UP000344571"/>
    </source>
</evidence>
<protein>
    <submittedName>
        <fullName evidence="1">Uncharacterized protein</fullName>
    </submittedName>
</protein>
<organism evidence="1 3">
    <name type="scientific">Halopseudomonas pelagia</name>
    <dbReference type="NCBI Taxonomy" id="553151"/>
    <lineage>
        <taxon>Bacteria</taxon>
        <taxon>Pseudomonadati</taxon>
        <taxon>Pseudomonadota</taxon>
        <taxon>Gammaproteobacteria</taxon>
        <taxon>Pseudomonadales</taxon>
        <taxon>Pseudomonadaceae</taxon>
        <taxon>Halopseudomonas</taxon>
    </lineage>
</organism>
<dbReference type="Proteomes" id="UP000243750">
    <property type="component" value="Unassembled WGS sequence"/>
</dbReference>
<dbReference type="AlphaFoldDB" id="A0AA91Z6I7"/>
<proteinExistence type="predicted"/>
<dbReference type="Proteomes" id="UP000344571">
    <property type="component" value="Chromosome"/>
</dbReference>
<reference evidence="2 4" key="2">
    <citation type="submission" date="2018-10" db="EMBL/GenBank/DDBJ databases">
        <title>Complete genome sequence of Pseudomonas pelagia strain Kongs-67.</title>
        <authorList>
            <person name="Sinha R.K."/>
            <person name="Krishnan K."/>
        </authorList>
    </citation>
    <scope>NUCLEOTIDE SEQUENCE [LARGE SCALE GENOMIC DNA]</scope>
    <source>
        <strain evidence="2 4">Kongs-67</strain>
    </source>
</reference>
<gene>
    <name evidence="1" type="ORF">CO192_09075</name>
    <name evidence="2" type="ORF">EAO82_07320</name>
</gene>
<evidence type="ECO:0000313" key="3">
    <source>
        <dbReference type="Proteomes" id="UP000243750"/>
    </source>
</evidence>
<keyword evidence="4" id="KW-1185">Reference proteome</keyword>
<evidence type="ECO:0000313" key="2">
    <source>
        <dbReference type="EMBL" id="QFY56190.1"/>
    </source>
</evidence>
<dbReference type="EMBL" id="CP033116">
    <property type="protein sequence ID" value="QFY56190.1"/>
    <property type="molecule type" value="Genomic_DNA"/>
</dbReference>
<sequence length="76" mass="8781">MTREDVKNRHARGIVFDTHVMANPANTKEWIVFFKKGAGKSFFLVNDMESVESFVRLDDVVDELKELGIKRVEVHC</sequence>